<proteinExistence type="predicted"/>
<name>A0A936NFB6_9ACTN</name>
<organism evidence="1 2">
    <name type="scientific">Candidatus Neomicrothrix subdominans</name>
    <dbReference type="NCBI Taxonomy" id="2954438"/>
    <lineage>
        <taxon>Bacteria</taxon>
        <taxon>Bacillati</taxon>
        <taxon>Actinomycetota</taxon>
        <taxon>Acidimicrobiia</taxon>
        <taxon>Acidimicrobiales</taxon>
        <taxon>Microthrixaceae</taxon>
        <taxon>Candidatus Neomicrothrix</taxon>
    </lineage>
</organism>
<dbReference type="Proteomes" id="UP000727993">
    <property type="component" value="Unassembled WGS sequence"/>
</dbReference>
<dbReference type="SUPFAM" id="SSF52833">
    <property type="entry name" value="Thioredoxin-like"/>
    <property type="match status" value="1"/>
</dbReference>
<protein>
    <recommendedName>
        <fullName evidence="3">Thioredoxin domain-containing protein</fullName>
    </recommendedName>
</protein>
<dbReference type="EMBL" id="JADJZA010000010">
    <property type="protein sequence ID" value="MBK9298599.1"/>
    <property type="molecule type" value="Genomic_DNA"/>
</dbReference>
<dbReference type="AlphaFoldDB" id="A0A936NFB6"/>
<gene>
    <name evidence="1" type="ORF">IPN02_17590</name>
</gene>
<evidence type="ECO:0000313" key="1">
    <source>
        <dbReference type="EMBL" id="MBK9298599.1"/>
    </source>
</evidence>
<reference evidence="1 2" key="1">
    <citation type="submission" date="2020-10" db="EMBL/GenBank/DDBJ databases">
        <title>Connecting structure to function with the recovery of over 1000 high-quality activated sludge metagenome-assembled genomes encoding full-length rRNA genes using long-read sequencing.</title>
        <authorList>
            <person name="Singleton C.M."/>
            <person name="Petriglieri F."/>
            <person name="Kristensen J.M."/>
            <person name="Kirkegaard R.H."/>
            <person name="Michaelsen T.Y."/>
            <person name="Andersen M.H."/>
            <person name="Karst S.M."/>
            <person name="Dueholm M.S."/>
            <person name="Nielsen P.H."/>
            <person name="Albertsen M."/>
        </authorList>
    </citation>
    <scope>NUCLEOTIDE SEQUENCE [LARGE SCALE GENOMIC DNA]</scope>
    <source>
        <strain evidence="1">Lyne_18-Q3-R50-59_MAXAC.006</strain>
    </source>
</reference>
<dbReference type="Gene3D" id="3.40.30.10">
    <property type="entry name" value="Glutaredoxin"/>
    <property type="match status" value="1"/>
</dbReference>
<accession>A0A936NFB6</accession>
<evidence type="ECO:0008006" key="3">
    <source>
        <dbReference type="Google" id="ProtNLM"/>
    </source>
</evidence>
<evidence type="ECO:0000313" key="2">
    <source>
        <dbReference type="Proteomes" id="UP000727993"/>
    </source>
</evidence>
<dbReference type="InterPro" id="IPR036249">
    <property type="entry name" value="Thioredoxin-like_sf"/>
</dbReference>
<sequence>MIVQLVIVAVIVAVTIGVAIASRRVGGDAAPTPSGFTVPGRVARNDFEHPERPWLVAVFTSETCDSCAGVVERAAPLDSPEVAVAAVPVQDQAETHAKYRIDGVPTTIIADAHGTVVDSFLGPVQTIQLWDAVAAARAAIEGPEG</sequence>
<comment type="caution">
    <text evidence="1">The sequence shown here is derived from an EMBL/GenBank/DDBJ whole genome shotgun (WGS) entry which is preliminary data.</text>
</comment>